<keyword evidence="1" id="KW-0472">Membrane</keyword>
<evidence type="ECO:0000313" key="3">
    <source>
        <dbReference type="EMBL" id="KAJ4825530.1"/>
    </source>
</evidence>
<name>A0A9Q0F7C4_9ROSI</name>
<dbReference type="EMBL" id="JAKUCV010006865">
    <property type="protein sequence ID" value="KAJ4825530.1"/>
    <property type="molecule type" value="Genomic_DNA"/>
</dbReference>
<keyword evidence="1" id="KW-1133">Transmembrane helix</keyword>
<dbReference type="PANTHER" id="PTHR33975:SF8">
    <property type="match status" value="1"/>
</dbReference>
<dbReference type="PIRSF" id="PIRSF037221">
    <property type="entry name" value="DUF1517"/>
    <property type="match status" value="1"/>
</dbReference>
<sequence>MMMAFNLAPKAPFLTHALLILLVSSCSLLWVSQAASGGSMGGSSFSSGGSSSSSSGSSSFSSGGSNYYYVDDDGRYNGPSGAPSDYGPNPAVIILPVLAGIGLVTFVVFYWVANRSVVMVQIGLLGKARSLQEELNQIARSTNTSSSYGWHQILRATTSALVRNSHYFVSCRSSVKNHMEIESAGETFKRLAAKERAKFDIESLVNVNNVKIQREVFRKASKDSKDYIVVTIIVATDCGRKCRIPRIKSKDDLKNALEYLNSFIQDSRNLLGVEVLWSPQIEEDTLTEKELLVNYPRLKPIP</sequence>
<dbReference type="GO" id="GO:0009507">
    <property type="term" value="C:chloroplast"/>
    <property type="evidence" value="ECO:0007669"/>
    <property type="project" value="TreeGrafter"/>
</dbReference>
<organism evidence="3 4">
    <name type="scientific">Turnera subulata</name>
    <dbReference type="NCBI Taxonomy" id="218843"/>
    <lineage>
        <taxon>Eukaryota</taxon>
        <taxon>Viridiplantae</taxon>
        <taxon>Streptophyta</taxon>
        <taxon>Embryophyta</taxon>
        <taxon>Tracheophyta</taxon>
        <taxon>Spermatophyta</taxon>
        <taxon>Magnoliopsida</taxon>
        <taxon>eudicotyledons</taxon>
        <taxon>Gunneridae</taxon>
        <taxon>Pentapetalae</taxon>
        <taxon>rosids</taxon>
        <taxon>fabids</taxon>
        <taxon>Malpighiales</taxon>
        <taxon>Passifloraceae</taxon>
        <taxon>Turnera</taxon>
    </lineage>
</organism>
<accession>A0A9Q0F7C4</accession>
<dbReference type="AlphaFoldDB" id="A0A9Q0F7C4"/>
<dbReference type="Pfam" id="PF07466">
    <property type="entry name" value="DUF1517"/>
    <property type="match status" value="1"/>
</dbReference>
<comment type="caution">
    <text evidence="3">The sequence shown here is derived from an EMBL/GenBank/DDBJ whole genome shotgun (WGS) entry which is preliminary data.</text>
</comment>
<dbReference type="InterPro" id="IPR010903">
    <property type="entry name" value="DUF1517"/>
</dbReference>
<keyword evidence="4" id="KW-1185">Reference proteome</keyword>
<evidence type="ECO:0008006" key="5">
    <source>
        <dbReference type="Google" id="ProtNLM"/>
    </source>
</evidence>
<evidence type="ECO:0000256" key="1">
    <source>
        <dbReference type="SAM" id="Phobius"/>
    </source>
</evidence>
<dbReference type="OrthoDB" id="542507at2759"/>
<evidence type="ECO:0000313" key="4">
    <source>
        <dbReference type="Proteomes" id="UP001141552"/>
    </source>
</evidence>
<dbReference type="Proteomes" id="UP001141552">
    <property type="component" value="Unassembled WGS sequence"/>
</dbReference>
<feature type="transmembrane region" description="Helical" evidence="1">
    <location>
        <begin position="91"/>
        <end position="113"/>
    </location>
</feature>
<feature type="signal peptide" evidence="2">
    <location>
        <begin position="1"/>
        <end position="34"/>
    </location>
</feature>
<reference evidence="3" key="2">
    <citation type="journal article" date="2023" name="Plants (Basel)">
        <title>Annotation of the Turnera subulata (Passifloraceae) Draft Genome Reveals the S-Locus Evolved after the Divergence of Turneroideae from Passifloroideae in a Stepwise Manner.</title>
        <authorList>
            <person name="Henning P.M."/>
            <person name="Roalson E.H."/>
            <person name="Mir W."/>
            <person name="McCubbin A.G."/>
            <person name="Shore J.S."/>
        </authorList>
    </citation>
    <scope>NUCLEOTIDE SEQUENCE</scope>
    <source>
        <strain evidence="3">F60SS</strain>
    </source>
</reference>
<gene>
    <name evidence="3" type="ORF">Tsubulata_033522</name>
</gene>
<dbReference type="InterPro" id="IPR053023">
    <property type="entry name" value="FLAP_modulator"/>
</dbReference>
<reference evidence="3" key="1">
    <citation type="submission" date="2022-02" db="EMBL/GenBank/DDBJ databases">
        <authorList>
            <person name="Henning P.M."/>
            <person name="McCubbin A.G."/>
            <person name="Shore J.S."/>
        </authorList>
    </citation>
    <scope>NUCLEOTIDE SEQUENCE</scope>
    <source>
        <strain evidence="3">F60SS</strain>
        <tissue evidence="3">Leaves</tissue>
    </source>
</reference>
<keyword evidence="1" id="KW-0812">Transmembrane</keyword>
<protein>
    <recommendedName>
        <fullName evidence="5">DUF1517 domain-containing protein</fullName>
    </recommendedName>
</protein>
<proteinExistence type="predicted"/>
<dbReference type="PANTHER" id="PTHR33975">
    <property type="entry name" value="MYELIN-ASSOCIATED OLIGODENDROCYTE BASIC PROTEIN"/>
    <property type="match status" value="1"/>
</dbReference>
<keyword evidence="2" id="KW-0732">Signal</keyword>
<evidence type="ECO:0000256" key="2">
    <source>
        <dbReference type="SAM" id="SignalP"/>
    </source>
</evidence>
<feature type="chain" id="PRO_5040306136" description="DUF1517 domain-containing protein" evidence="2">
    <location>
        <begin position="35"/>
        <end position="302"/>
    </location>
</feature>